<dbReference type="EMBL" id="SNRW01004173">
    <property type="protein sequence ID" value="KAA6387956.1"/>
    <property type="molecule type" value="Genomic_DNA"/>
</dbReference>
<evidence type="ECO:0000259" key="6">
    <source>
        <dbReference type="Pfam" id="PF14512"/>
    </source>
</evidence>
<proteinExistence type="inferred from homology"/>
<keyword evidence="4" id="KW-0288">FMN</keyword>
<dbReference type="PANTHER" id="PTHR43673:SF2">
    <property type="entry name" value="NITROREDUCTASE"/>
    <property type="match status" value="1"/>
</dbReference>
<keyword evidence="5" id="KW-0560">Oxidoreductase</keyword>
<protein>
    <submittedName>
        <fullName evidence="7">Putative Nitroreductase family protein</fullName>
    </submittedName>
</protein>
<evidence type="ECO:0000256" key="3">
    <source>
        <dbReference type="ARBA" id="ARBA00022630"/>
    </source>
</evidence>
<dbReference type="Pfam" id="PF14512">
    <property type="entry name" value="TM1586_NiRdase"/>
    <property type="match status" value="1"/>
</dbReference>
<dbReference type="InterPro" id="IPR000415">
    <property type="entry name" value="Nitroreductase-like"/>
</dbReference>
<evidence type="ECO:0000256" key="5">
    <source>
        <dbReference type="ARBA" id="ARBA00023002"/>
    </source>
</evidence>
<reference evidence="7 8" key="1">
    <citation type="submission" date="2019-03" db="EMBL/GenBank/DDBJ databases">
        <title>Single cell metagenomics reveals metabolic interactions within the superorganism composed of flagellate Streblomastix strix and complex community of Bacteroidetes bacteria on its surface.</title>
        <authorList>
            <person name="Treitli S.C."/>
            <person name="Kolisko M."/>
            <person name="Husnik F."/>
            <person name="Keeling P."/>
            <person name="Hampl V."/>
        </authorList>
    </citation>
    <scope>NUCLEOTIDE SEQUENCE [LARGE SCALE GENOMIC DNA]</scope>
    <source>
        <strain evidence="7">ST1C</strain>
    </source>
</reference>
<comment type="similarity">
    <text evidence="2">Belongs to the nitroreductase family.</text>
</comment>
<dbReference type="OrthoDB" id="25064at2759"/>
<dbReference type="InterPro" id="IPR029478">
    <property type="entry name" value="TM1586_NiRdase"/>
</dbReference>
<dbReference type="PANTHER" id="PTHR43673">
    <property type="entry name" value="NAD(P)H NITROREDUCTASE YDGI-RELATED"/>
    <property type="match status" value="1"/>
</dbReference>
<feature type="domain" description="Putative nitroreductase TM1586" evidence="6">
    <location>
        <begin position="3"/>
        <end position="252"/>
    </location>
</feature>
<evidence type="ECO:0000313" key="8">
    <source>
        <dbReference type="Proteomes" id="UP000324800"/>
    </source>
</evidence>
<sequence>MLRRSVRKFDPNKVNLEHHIQEQIKAFLSDEKKITGPFGSRIRIELVSADQTVSGQLGTYGAIKNAKYFLVGIKSNETNPIDFAYVFQRAVLFCTKLGLGTCWMIKTFDQLQFKEISNLKDGEKIYIVSPVGYADQQDKSPNGTIYWPNPGSRRPFYNIIFRGLSEKLGGKGTVKENQGQGNGFENKEECGLLGDALEAVQWAPSGINSQPWRIFVLESASDPNKRVVHFFIKKLGSYFAENDIGIAISNFTYVLEQGGRLGKLEIRKNQGVSSQKNEVQTKDDGLFPVLKESDENLTYAATWVEQ</sequence>
<comment type="caution">
    <text evidence="7">The sequence shown here is derived from an EMBL/GenBank/DDBJ whole genome shotgun (WGS) entry which is preliminary data.</text>
</comment>
<gene>
    <name evidence="7" type="ORF">EZS28_016519</name>
</gene>
<evidence type="ECO:0000313" key="7">
    <source>
        <dbReference type="EMBL" id="KAA6387956.1"/>
    </source>
</evidence>
<dbReference type="AlphaFoldDB" id="A0A5J4W0A9"/>
<evidence type="ECO:0000256" key="4">
    <source>
        <dbReference type="ARBA" id="ARBA00022643"/>
    </source>
</evidence>
<dbReference type="Proteomes" id="UP000324800">
    <property type="component" value="Unassembled WGS sequence"/>
</dbReference>
<organism evidence="7 8">
    <name type="scientific">Streblomastix strix</name>
    <dbReference type="NCBI Taxonomy" id="222440"/>
    <lineage>
        <taxon>Eukaryota</taxon>
        <taxon>Metamonada</taxon>
        <taxon>Preaxostyla</taxon>
        <taxon>Oxymonadida</taxon>
        <taxon>Streblomastigidae</taxon>
        <taxon>Streblomastix</taxon>
    </lineage>
</organism>
<dbReference type="SUPFAM" id="SSF55469">
    <property type="entry name" value="FMN-dependent nitroreductase-like"/>
    <property type="match status" value="2"/>
</dbReference>
<accession>A0A5J4W0A9</accession>
<evidence type="ECO:0000256" key="2">
    <source>
        <dbReference type="ARBA" id="ARBA00007118"/>
    </source>
</evidence>
<dbReference type="GO" id="GO:0016491">
    <property type="term" value="F:oxidoreductase activity"/>
    <property type="evidence" value="ECO:0007669"/>
    <property type="project" value="UniProtKB-KW"/>
</dbReference>
<keyword evidence="3" id="KW-0285">Flavoprotein</keyword>
<dbReference type="Gene3D" id="3.40.109.10">
    <property type="entry name" value="NADH Oxidase"/>
    <property type="match status" value="2"/>
</dbReference>
<evidence type="ECO:0000256" key="1">
    <source>
        <dbReference type="ARBA" id="ARBA00001917"/>
    </source>
</evidence>
<name>A0A5J4W0A9_9EUKA</name>
<comment type="cofactor">
    <cofactor evidence="1">
        <name>FMN</name>
        <dbReference type="ChEBI" id="CHEBI:58210"/>
    </cofactor>
</comment>